<feature type="compositionally biased region" description="Pro residues" evidence="1">
    <location>
        <begin position="154"/>
        <end position="164"/>
    </location>
</feature>
<keyword evidence="3" id="KW-1185">Reference proteome</keyword>
<dbReference type="AlphaFoldDB" id="A0A017TDC4"/>
<protein>
    <recommendedName>
        <fullName evidence="4">FHA domain-containing protein</fullName>
    </recommendedName>
</protein>
<evidence type="ECO:0000256" key="1">
    <source>
        <dbReference type="SAM" id="MobiDB-lite"/>
    </source>
</evidence>
<sequence length="530" mass="54144">MIEIRIGSGEPQCRRIKPGEPMGPLTVGSGGAWVVKGPGIAPEHAELYFDGAELFVRSVNMAVPAVVGGQPVLAAWMPLAVPSEIMLGGVRLWFGPDPAAQNYAPMNSVQLLEDDDNVATRVADQAKENAWGDVGDMVRRGMEMSRAQAESVKAPPPVPPPPEVPSFWPAAAASAAAPVAEEVSGPSMTKRTDDSGMTKIEPMENIERRREVSMAGRRYGGDASMSGTHHPSAAHLSAGAPLSMSGSNYPQATAGGLGRTEVLSGSQMPPMSSVPGSGVPSFGAPPPVPSFGAPPSAAPPPLDGNFARLTGTHQQVLPSPLTTQNARLEQGISVEGVSRAAQGGRKSAWQELSGPKKMMVFLSPLLLAAVVVLFLGEELGLTPKAPGPAATTQAQAPEKPAPTAVPAAPTEAPGEPTPAPSAGGPPSAAPTAGEPNTPPPLPPEPAQDSPPPQATASIAAPTPPPLPASQGAQPAKSDGTKSLQRLAADAVAAGSYARAAELYQQLARANPNRPAYAEAAEIMRAKAGLK</sequence>
<dbReference type="Proteomes" id="UP000019678">
    <property type="component" value="Unassembled WGS sequence"/>
</dbReference>
<dbReference type="SUPFAM" id="SSF49879">
    <property type="entry name" value="SMAD/FHA domain"/>
    <property type="match status" value="1"/>
</dbReference>
<dbReference type="InterPro" id="IPR008984">
    <property type="entry name" value="SMAD_FHA_dom_sf"/>
</dbReference>
<dbReference type="CDD" id="cd00060">
    <property type="entry name" value="FHA"/>
    <property type="match status" value="1"/>
</dbReference>
<dbReference type="STRING" id="1192034.CAP_1701"/>
<feature type="compositionally biased region" description="Basic and acidic residues" evidence="1">
    <location>
        <begin position="190"/>
        <end position="212"/>
    </location>
</feature>
<dbReference type="EMBL" id="ASRX01000015">
    <property type="protein sequence ID" value="EYF06571.1"/>
    <property type="molecule type" value="Genomic_DNA"/>
</dbReference>
<evidence type="ECO:0000313" key="3">
    <source>
        <dbReference type="Proteomes" id="UP000019678"/>
    </source>
</evidence>
<dbReference type="OrthoDB" id="9821935at2"/>
<evidence type="ECO:0008006" key="4">
    <source>
        <dbReference type="Google" id="ProtNLM"/>
    </source>
</evidence>
<gene>
    <name evidence="2" type="ORF">CAP_1701</name>
</gene>
<evidence type="ECO:0000313" key="2">
    <source>
        <dbReference type="EMBL" id="EYF06571.1"/>
    </source>
</evidence>
<reference evidence="2 3" key="1">
    <citation type="submission" date="2013-05" db="EMBL/GenBank/DDBJ databases">
        <title>Genome assembly of Chondromyces apiculatus DSM 436.</title>
        <authorList>
            <person name="Sharma G."/>
            <person name="Khatri I."/>
            <person name="Kaur C."/>
            <person name="Mayilraj S."/>
            <person name="Subramanian S."/>
        </authorList>
    </citation>
    <scope>NUCLEOTIDE SEQUENCE [LARGE SCALE GENOMIC DNA]</scope>
    <source>
        <strain evidence="2 3">DSM 436</strain>
    </source>
</reference>
<feature type="region of interest" description="Disordered" evidence="1">
    <location>
        <begin position="145"/>
        <end position="164"/>
    </location>
</feature>
<feature type="compositionally biased region" description="Low complexity" evidence="1">
    <location>
        <begin position="268"/>
        <end position="278"/>
    </location>
</feature>
<proteinExistence type="predicted"/>
<comment type="caution">
    <text evidence="2">The sequence shown here is derived from an EMBL/GenBank/DDBJ whole genome shotgun (WGS) entry which is preliminary data.</text>
</comment>
<feature type="region of interest" description="Disordered" evidence="1">
    <location>
        <begin position="386"/>
        <end position="483"/>
    </location>
</feature>
<feature type="region of interest" description="Disordered" evidence="1">
    <location>
        <begin position="178"/>
        <end position="278"/>
    </location>
</feature>
<accession>A0A017TDC4</accession>
<organism evidence="2 3">
    <name type="scientific">Chondromyces apiculatus DSM 436</name>
    <dbReference type="NCBI Taxonomy" id="1192034"/>
    <lineage>
        <taxon>Bacteria</taxon>
        <taxon>Pseudomonadati</taxon>
        <taxon>Myxococcota</taxon>
        <taxon>Polyangia</taxon>
        <taxon>Polyangiales</taxon>
        <taxon>Polyangiaceae</taxon>
        <taxon>Chondromyces</taxon>
    </lineage>
</organism>
<name>A0A017TDC4_9BACT</name>
<feature type="compositionally biased region" description="Pro residues" evidence="1">
    <location>
        <begin position="436"/>
        <end position="453"/>
    </location>
</feature>
<feature type="compositionally biased region" description="Low complexity" evidence="1">
    <location>
        <begin position="386"/>
        <end position="435"/>
    </location>
</feature>